<dbReference type="InterPro" id="IPR032359">
    <property type="entry name" value="KwaB-like"/>
</dbReference>
<dbReference type="AlphaFoldDB" id="A0A3A9IPB2"/>
<organism evidence="1 2">
    <name type="scientific">Aeromonas veronii</name>
    <dbReference type="NCBI Taxonomy" id="654"/>
    <lineage>
        <taxon>Bacteria</taxon>
        <taxon>Pseudomonadati</taxon>
        <taxon>Pseudomonadota</taxon>
        <taxon>Gammaproteobacteria</taxon>
        <taxon>Aeromonadales</taxon>
        <taxon>Aeromonadaceae</taxon>
        <taxon>Aeromonas</taxon>
    </lineage>
</organism>
<proteinExistence type="predicted"/>
<dbReference type="Pfam" id="PF16162">
    <property type="entry name" value="KwaB"/>
    <property type="match status" value="1"/>
</dbReference>
<accession>A0A3A9IPB2</accession>
<evidence type="ECO:0000313" key="1">
    <source>
        <dbReference type="EMBL" id="RKJ90091.1"/>
    </source>
</evidence>
<dbReference type="Proteomes" id="UP000281725">
    <property type="component" value="Unassembled WGS sequence"/>
</dbReference>
<dbReference type="RefSeq" id="WP_120415274.1">
    <property type="nucleotide sequence ID" value="NZ_RAWX01000002.1"/>
</dbReference>
<sequence>MELFAITDSSVAVNIVKISIDRDTQKAISELFLEQHRYFESKHTDEVEFCGGYITSENEFFSISDFDDVLGVVDAINTPDAVPTWDPEVISVYNISALFVGTPGIGGAATTVLLQSFDKRQIIDNARTIFQQITLDKKTFTLAKSEGLSLDAKLTAILVGDKLIFKNFNNLRRIFDVDGYFKEATKEELISFSQHSHFKLSDGFELDVIADTVIRKKVTLINKSRILEEKSVQELLDAAGQLGVHIDVDITNLAAPKMIMPVLRKDVKRLLAFLDEDYFISQITQTKFRANSKVPAK</sequence>
<name>A0A3A9IPB2_AERVE</name>
<reference evidence="1 2" key="1">
    <citation type="submission" date="2018-09" db="EMBL/GenBank/DDBJ databases">
        <title>Genome sequencing of Aeromonas veronii MS-17-88.</title>
        <authorList>
            <person name="Tekedar H.C."/>
            <person name="Arick M.A."/>
            <person name="Hsu C.-Y."/>
            <person name="Thrash A."/>
            <person name="Karsi A."/>
            <person name="Lawrence M.L."/>
            <person name="Abdelhamed H."/>
        </authorList>
    </citation>
    <scope>NUCLEOTIDE SEQUENCE [LARGE SCALE GENOMIC DNA]</scope>
    <source>
        <strain evidence="1 2">MS 17-88</strain>
    </source>
</reference>
<comment type="caution">
    <text evidence="1">The sequence shown here is derived from an EMBL/GenBank/DDBJ whole genome shotgun (WGS) entry which is preliminary data.</text>
</comment>
<evidence type="ECO:0000313" key="2">
    <source>
        <dbReference type="Proteomes" id="UP000281725"/>
    </source>
</evidence>
<dbReference type="EMBL" id="RAWX01000002">
    <property type="protein sequence ID" value="RKJ90091.1"/>
    <property type="molecule type" value="Genomic_DNA"/>
</dbReference>
<gene>
    <name evidence="1" type="ORF">D6R50_12890</name>
</gene>
<protein>
    <submittedName>
        <fullName evidence="1">DUF4868 domain-containing protein</fullName>
    </submittedName>
</protein>